<evidence type="ECO:0000256" key="3">
    <source>
        <dbReference type="ARBA" id="ARBA00012949"/>
    </source>
</evidence>
<dbReference type="CDD" id="cd04213">
    <property type="entry name" value="CuRO_CcO_Caa3_II"/>
    <property type="match status" value="1"/>
</dbReference>
<evidence type="ECO:0000256" key="5">
    <source>
        <dbReference type="ARBA" id="ARBA00022617"/>
    </source>
</evidence>
<dbReference type="GO" id="GO:0004129">
    <property type="term" value="F:cytochrome-c oxidase activity"/>
    <property type="evidence" value="ECO:0007669"/>
    <property type="project" value="UniProtKB-EC"/>
</dbReference>
<evidence type="ECO:0000256" key="15">
    <source>
        <dbReference type="ARBA" id="ARBA00024688"/>
    </source>
</evidence>
<dbReference type="Gene3D" id="2.60.40.420">
    <property type="entry name" value="Cupredoxins - blue copper proteins"/>
    <property type="match status" value="1"/>
</dbReference>
<keyword evidence="8 18" id="KW-0479">Metal-binding</keyword>
<dbReference type="Pfam" id="PF00034">
    <property type="entry name" value="Cytochrom_C"/>
    <property type="match status" value="1"/>
</dbReference>
<evidence type="ECO:0000256" key="11">
    <source>
        <dbReference type="ARBA" id="ARBA00022989"/>
    </source>
</evidence>
<keyword evidence="5 18" id="KW-0349">Heme</keyword>
<dbReference type="PROSITE" id="PS51007">
    <property type="entry name" value="CYTC"/>
    <property type="match status" value="1"/>
</dbReference>
<comment type="caution">
    <text evidence="22">The sequence shown here is derived from an EMBL/GenBank/DDBJ whole genome shotgun (WGS) entry which is preliminary data.</text>
</comment>
<dbReference type="Gene3D" id="1.10.287.90">
    <property type="match status" value="1"/>
</dbReference>
<keyword evidence="14 19" id="KW-0472">Membrane</keyword>
<dbReference type="EC" id="7.1.1.9" evidence="3"/>
<dbReference type="GO" id="GO:0042773">
    <property type="term" value="P:ATP synthesis coupled electron transport"/>
    <property type="evidence" value="ECO:0007669"/>
    <property type="project" value="TreeGrafter"/>
</dbReference>
<dbReference type="InterPro" id="IPR008972">
    <property type="entry name" value="Cupredoxin"/>
</dbReference>
<dbReference type="InterPro" id="IPR009056">
    <property type="entry name" value="Cyt_c-like_dom"/>
</dbReference>
<feature type="transmembrane region" description="Helical" evidence="19">
    <location>
        <begin position="145"/>
        <end position="168"/>
    </location>
</feature>
<evidence type="ECO:0000256" key="14">
    <source>
        <dbReference type="ARBA" id="ARBA00023136"/>
    </source>
</evidence>
<keyword evidence="7 19" id="KW-0812">Transmembrane</keyword>
<evidence type="ECO:0000256" key="10">
    <source>
        <dbReference type="ARBA" id="ARBA00022982"/>
    </source>
</evidence>
<evidence type="ECO:0000256" key="9">
    <source>
        <dbReference type="ARBA" id="ARBA00022967"/>
    </source>
</evidence>
<dbReference type="SUPFAM" id="SSF81464">
    <property type="entry name" value="Cytochrome c oxidase subunit II-like, transmembrane region"/>
    <property type="match status" value="1"/>
</dbReference>
<dbReference type="Pfam" id="PF00116">
    <property type="entry name" value="COX2"/>
    <property type="match status" value="1"/>
</dbReference>
<protein>
    <recommendedName>
        <fullName evidence="3">cytochrome-c oxidase</fullName>
        <ecNumber evidence="3">7.1.1.9</ecNumber>
    </recommendedName>
    <alternativeName>
        <fullName evidence="16">Cytochrome aa3 subunit 2</fullName>
    </alternativeName>
</protein>
<evidence type="ECO:0000313" key="23">
    <source>
        <dbReference type="Proteomes" id="UP000245048"/>
    </source>
</evidence>
<dbReference type="NCBIfam" id="TIGR02866">
    <property type="entry name" value="CoxB"/>
    <property type="match status" value="1"/>
</dbReference>
<dbReference type="InterPro" id="IPR036257">
    <property type="entry name" value="Cyt_c_oxidase_su2_TM_sf"/>
</dbReference>
<evidence type="ECO:0000256" key="2">
    <source>
        <dbReference type="ARBA" id="ARBA00007866"/>
    </source>
</evidence>
<evidence type="ECO:0000256" key="1">
    <source>
        <dbReference type="ARBA" id="ARBA00004141"/>
    </source>
</evidence>
<dbReference type="GO" id="GO:0016491">
    <property type="term" value="F:oxidoreductase activity"/>
    <property type="evidence" value="ECO:0007669"/>
    <property type="project" value="InterPro"/>
</dbReference>
<evidence type="ECO:0000256" key="13">
    <source>
        <dbReference type="ARBA" id="ARBA00023008"/>
    </source>
</evidence>
<keyword evidence="13" id="KW-0186">Copper</keyword>
<evidence type="ECO:0000313" key="22">
    <source>
        <dbReference type="EMBL" id="PWC29915.1"/>
    </source>
</evidence>
<dbReference type="AlphaFoldDB" id="A0A2U1V7P6"/>
<sequence length="393" mass="41285">MDRVAGDGHLRADALAGQLGDRVGHAVRAPLAGYGVSRGRVAAVSDGGRREFQRAAPEWFRRAAPSLLGRAAPALSRRAAPGAALLLAGCSGPLSTLDPAGPGAASVAALWWVMFFMATAILLGVCAVALYTLRRERRGRGLHVGRFVAGWGVAFPVTALAVLLVIALRTGEGMLPKPGPEGALRVAARGQQWWWSFTQWDAAGNPVHSAGELHIPAGRAVDVHITAADVIHSFWVPRLTGKLDAIPGHENVLRLRADTPGIYEGQCAEFCGLQHAQMDFRVIAHPPEAYAAALAALATARPDPAHPGAADFAANCASCHGTDARAKSAAPNLAGLAQRGRIGGGTLRNEGQESVLLWLRRHETLKPGSREPSHAALDDATLARIAGYLETAR</sequence>
<dbReference type="InterPro" id="IPR045187">
    <property type="entry name" value="CcO_II"/>
</dbReference>
<evidence type="ECO:0000256" key="7">
    <source>
        <dbReference type="ARBA" id="ARBA00022692"/>
    </source>
</evidence>
<dbReference type="GO" id="GO:0005507">
    <property type="term" value="F:copper ion binding"/>
    <property type="evidence" value="ECO:0007669"/>
    <property type="project" value="InterPro"/>
</dbReference>
<feature type="transmembrane region" description="Helical" evidence="19">
    <location>
        <begin position="109"/>
        <end position="133"/>
    </location>
</feature>
<keyword evidence="11 19" id="KW-1133">Transmembrane helix</keyword>
<keyword evidence="23" id="KW-1185">Reference proteome</keyword>
<dbReference type="InterPro" id="IPR036909">
    <property type="entry name" value="Cyt_c-like_dom_sf"/>
</dbReference>
<comment type="function">
    <text evidence="15">Subunits I and II form the functional core of the enzyme complex. Electrons originating in cytochrome c are transferred via heme a and Cu(A) to the binuclear center formed by heme a3 and Cu(B).</text>
</comment>
<evidence type="ECO:0000259" key="20">
    <source>
        <dbReference type="PROSITE" id="PS50857"/>
    </source>
</evidence>
<dbReference type="InterPro" id="IPR001505">
    <property type="entry name" value="Copper_CuA"/>
</dbReference>
<evidence type="ECO:0000256" key="17">
    <source>
        <dbReference type="ARBA" id="ARBA00047816"/>
    </source>
</evidence>
<dbReference type="SUPFAM" id="SSF49503">
    <property type="entry name" value="Cupredoxins"/>
    <property type="match status" value="1"/>
</dbReference>
<dbReference type="PANTHER" id="PTHR22888">
    <property type="entry name" value="CYTOCHROME C OXIDASE, SUBUNIT II"/>
    <property type="match status" value="1"/>
</dbReference>
<feature type="domain" description="Cytochrome oxidase subunit II copper A binding" evidence="20">
    <location>
        <begin position="181"/>
        <end position="296"/>
    </location>
</feature>
<dbReference type="GO" id="GO:0016020">
    <property type="term" value="C:membrane"/>
    <property type="evidence" value="ECO:0007669"/>
    <property type="project" value="UniProtKB-SubCell"/>
</dbReference>
<dbReference type="PANTHER" id="PTHR22888:SF9">
    <property type="entry name" value="CYTOCHROME C OXIDASE SUBUNIT 2"/>
    <property type="match status" value="1"/>
</dbReference>
<dbReference type="Proteomes" id="UP000245048">
    <property type="component" value="Unassembled WGS sequence"/>
</dbReference>
<dbReference type="InterPro" id="IPR034236">
    <property type="entry name" value="CuRO_CcO_Caa3_II"/>
</dbReference>
<evidence type="ECO:0000259" key="21">
    <source>
        <dbReference type="PROSITE" id="PS51007"/>
    </source>
</evidence>
<accession>A0A2U1V7P6</accession>
<keyword evidence="4" id="KW-0813">Transport</keyword>
<evidence type="ECO:0000256" key="12">
    <source>
        <dbReference type="ARBA" id="ARBA00023004"/>
    </source>
</evidence>
<evidence type="ECO:0000256" key="18">
    <source>
        <dbReference type="PROSITE-ProRule" id="PRU00433"/>
    </source>
</evidence>
<proteinExistence type="inferred from homology"/>
<feature type="domain" description="Cytochrome c" evidence="21">
    <location>
        <begin position="303"/>
        <end position="393"/>
    </location>
</feature>
<evidence type="ECO:0000256" key="16">
    <source>
        <dbReference type="ARBA" id="ARBA00031399"/>
    </source>
</evidence>
<keyword evidence="6" id="KW-0679">Respiratory chain</keyword>
<evidence type="ECO:0000256" key="8">
    <source>
        <dbReference type="ARBA" id="ARBA00022723"/>
    </source>
</evidence>
<comment type="subcellular location">
    <subcellularLocation>
        <location evidence="1">Membrane</location>
        <topology evidence="1">Multi-pass membrane protein</topology>
    </subcellularLocation>
</comment>
<dbReference type="OrthoDB" id="9781261at2"/>
<dbReference type="SUPFAM" id="SSF46626">
    <property type="entry name" value="Cytochrome c"/>
    <property type="match status" value="1"/>
</dbReference>
<organism evidence="22 23">
    <name type="scientific">Teichococcus aestuarii</name>
    <dbReference type="NCBI Taxonomy" id="568898"/>
    <lineage>
        <taxon>Bacteria</taxon>
        <taxon>Pseudomonadati</taxon>
        <taxon>Pseudomonadota</taxon>
        <taxon>Alphaproteobacteria</taxon>
        <taxon>Acetobacterales</taxon>
        <taxon>Roseomonadaceae</taxon>
        <taxon>Roseomonas</taxon>
    </lineage>
</organism>
<dbReference type="PROSITE" id="PS00078">
    <property type="entry name" value="COX2"/>
    <property type="match status" value="1"/>
</dbReference>
<evidence type="ECO:0000256" key="6">
    <source>
        <dbReference type="ARBA" id="ARBA00022660"/>
    </source>
</evidence>
<comment type="catalytic activity">
    <reaction evidence="17">
        <text>4 Fe(II)-[cytochrome c] + O2 + 8 H(+)(in) = 4 Fe(III)-[cytochrome c] + 2 H2O + 4 H(+)(out)</text>
        <dbReference type="Rhea" id="RHEA:11436"/>
        <dbReference type="Rhea" id="RHEA-COMP:10350"/>
        <dbReference type="Rhea" id="RHEA-COMP:14399"/>
        <dbReference type="ChEBI" id="CHEBI:15377"/>
        <dbReference type="ChEBI" id="CHEBI:15378"/>
        <dbReference type="ChEBI" id="CHEBI:15379"/>
        <dbReference type="ChEBI" id="CHEBI:29033"/>
        <dbReference type="ChEBI" id="CHEBI:29034"/>
        <dbReference type="EC" id="7.1.1.9"/>
    </reaction>
</comment>
<dbReference type="EMBL" id="PDOA01000002">
    <property type="protein sequence ID" value="PWC29915.1"/>
    <property type="molecule type" value="Genomic_DNA"/>
</dbReference>
<name>A0A2U1V7P6_9PROT</name>
<dbReference type="PROSITE" id="PS50857">
    <property type="entry name" value="COX2_CUA"/>
    <property type="match status" value="1"/>
</dbReference>
<dbReference type="InterPro" id="IPR014222">
    <property type="entry name" value="Cyt_c_oxidase_su2"/>
</dbReference>
<dbReference type="InterPro" id="IPR002429">
    <property type="entry name" value="CcO_II-like_C"/>
</dbReference>
<keyword evidence="12 18" id="KW-0408">Iron</keyword>
<evidence type="ECO:0000256" key="19">
    <source>
        <dbReference type="SAM" id="Phobius"/>
    </source>
</evidence>
<keyword evidence="9" id="KW-1278">Translocase</keyword>
<dbReference type="GO" id="GO:0020037">
    <property type="term" value="F:heme binding"/>
    <property type="evidence" value="ECO:0007669"/>
    <property type="project" value="InterPro"/>
</dbReference>
<reference evidence="23" key="1">
    <citation type="submission" date="2017-10" db="EMBL/GenBank/DDBJ databases">
        <authorList>
            <person name="Toshchakov S.V."/>
            <person name="Goeva M.A."/>
        </authorList>
    </citation>
    <scope>NUCLEOTIDE SEQUENCE [LARGE SCALE GENOMIC DNA]</scope>
    <source>
        <strain evidence="23">JR1/69-1-13</strain>
    </source>
</reference>
<keyword evidence="10" id="KW-0249">Electron transport</keyword>
<comment type="similarity">
    <text evidence="2">Belongs to the cytochrome c oxidase subunit 2 family.</text>
</comment>
<evidence type="ECO:0000256" key="4">
    <source>
        <dbReference type="ARBA" id="ARBA00022448"/>
    </source>
</evidence>
<gene>
    <name evidence="22" type="primary">coxB</name>
    <name evidence="22" type="ORF">CR165_03320</name>
</gene>